<dbReference type="EMBL" id="LIRB01000015">
    <property type="protein sequence ID" value="KWX81487.1"/>
    <property type="molecule type" value="Genomic_DNA"/>
</dbReference>
<gene>
    <name evidence="3" type="ORF">AMQ84_00050</name>
</gene>
<dbReference type="Proteomes" id="UP000070475">
    <property type="component" value="Unassembled WGS sequence"/>
</dbReference>
<keyword evidence="4" id="KW-1185">Reference proteome</keyword>
<evidence type="ECO:0000259" key="2">
    <source>
        <dbReference type="Pfam" id="PF01074"/>
    </source>
</evidence>
<comment type="caution">
    <text evidence="3">The sequence shown here is derived from an EMBL/GenBank/DDBJ whole genome shotgun (WGS) entry which is preliminary data.</text>
</comment>
<dbReference type="Pfam" id="PF01074">
    <property type="entry name" value="Glyco_hydro_38N"/>
    <property type="match status" value="1"/>
</dbReference>
<feature type="region of interest" description="Disordered" evidence="1">
    <location>
        <begin position="1"/>
        <end position="38"/>
    </location>
</feature>
<protein>
    <recommendedName>
        <fullName evidence="2">Glycoside hydrolase family 38 N-terminal domain-containing protein</fullName>
    </recommendedName>
</protein>
<sequence>MQSSWYQDRDQKRNRGLCVSDGYGDGGGGVNREMLERRRRLDKMSGIPAVRTGRADEYFERRNEAGRSTDQ</sequence>
<name>A0A132UCS6_9BACL</name>
<accession>A0A132UCS6</accession>
<feature type="domain" description="Glycoside hydrolase family 38 N-terminal" evidence="2">
    <location>
        <begin position="3"/>
        <end position="64"/>
    </location>
</feature>
<dbReference type="RefSeq" id="WP_060818705.1">
    <property type="nucleotide sequence ID" value="NZ_LIRB01000015.1"/>
</dbReference>
<dbReference type="AlphaFoldDB" id="A0A132UCS6"/>
<dbReference type="GO" id="GO:0006013">
    <property type="term" value="P:mannose metabolic process"/>
    <property type="evidence" value="ECO:0007669"/>
    <property type="project" value="InterPro"/>
</dbReference>
<evidence type="ECO:0000313" key="4">
    <source>
        <dbReference type="Proteomes" id="UP000070475"/>
    </source>
</evidence>
<dbReference type="InterPro" id="IPR000602">
    <property type="entry name" value="Glyco_hydro_38_N"/>
</dbReference>
<evidence type="ECO:0000256" key="1">
    <source>
        <dbReference type="SAM" id="MobiDB-lite"/>
    </source>
</evidence>
<organism evidence="3 4">
    <name type="scientific">Paenibacillus riograndensis</name>
    <dbReference type="NCBI Taxonomy" id="483937"/>
    <lineage>
        <taxon>Bacteria</taxon>
        <taxon>Bacillati</taxon>
        <taxon>Bacillota</taxon>
        <taxon>Bacilli</taxon>
        <taxon>Bacillales</taxon>
        <taxon>Paenibacillaceae</taxon>
        <taxon>Paenibacillus</taxon>
        <taxon>Paenibacillus sonchi group</taxon>
    </lineage>
</organism>
<dbReference type="GO" id="GO:0004559">
    <property type="term" value="F:alpha-mannosidase activity"/>
    <property type="evidence" value="ECO:0007669"/>
    <property type="project" value="InterPro"/>
</dbReference>
<reference evidence="3 4" key="1">
    <citation type="submission" date="2015-08" db="EMBL/GenBank/DDBJ databases">
        <title>Genomes of Paenibacillus riograndensis.</title>
        <authorList>
            <person name="Sant'Anna F.H."/>
            <person name="Souza R."/>
            <person name="Ambrosini A."/>
            <person name="Bach E."/>
            <person name="Fernandes G."/>
            <person name="Balsanelli E."/>
            <person name="Baura V.A."/>
            <person name="Pedrosa F.O."/>
            <person name="Souza E.M."/>
            <person name="Passaglia L."/>
        </authorList>
    </citation>
    <scope>NUCLEOTIDE SEQUENCE [LARGE SCALE GENOMIC DNA]</scope>
    <source>
        <strain evidence="3 4">CAS34</strain>
    </source>
</reference>
<proteinExistence type="predicted"/>
<evidence type="ECO:0000313" key="3">
    <source>
        <dbReference type="EMBL" id="KWX81487.1"/>
    </source>
</evidence>